<sequence length="501" mass="57565">MSSLSMEDPEDTRLVYPTRDLPPAPVLRCASGEHRETPGRHAADIDREPEATWPWVGRPGHTPGGTPLLTRPDPGGSPPSAPSRPRRATVEDAFEPLQLRRHQLTSGSHSMDSSPQSRPRSPWGRFDPYDSAEDTDKEYVGFATLPNQVHRKSVKKGFAFTLMVAGESGLGKSTLVNSLFLTDLYRDRKVLNAEERITQTIYITKHTVGIEEKGVKLRLSIVDTPGFGDAVDNTESWKELEDYIDQQFEQYFRDESGLNRKNIQDNRVHCCLYFISPFGHGLRPLDVGCMRALHEKVNIIPVLAKADSLTASEVDRMKRKIREQIEHFGINIYQFPDCDSDEDEEFKRQDQLLKDSIPFAVIGSNLQFESNGRKFRGRLYPWGVVEVENPAHSDFLLLRNMLVRSHMQDLKDATRETHYENYRAQCIQNMTRMVVQERKRSLRDRIRSESGGNLPLSPLPLAPVDRETERLIWEKDEELRRMQEVLERIQEQMQHGRKTDY</sequence>
<name>A0ACC2FY16_DALPE</name>
<evidence type="ECO:0000313" key="2">
    <source>
        <dbReference type="Proteomes" id="UP001157502"/>
    </source>
</evidence>
<gene>
    <name evidence="1" type="ORF">DPEC_G00233830</name>
</gene>
<protein>
    <submittedName>
        <fullName evidence="1">Uncharacterized protein</fullName>
    </submittedName>
</protein>
<accession>A0ACC2FY16</accession>
<evidence type="ECO:0000313" key="1">
    <source>
        <dbReference type="EMBL" id="KAJ7996125.1"/>
    </source>
</evidence>
<comment type="caution">
    <text evidence="1">The sequence shown here is derived from an EMBL/GenBank/DDBJ whole genome shotgun (WGS) entry which is preliminary data.</text>
</comment>
<dbReference type="Proteomes" id="UP001157502">
    <property type="component" value="Chromosome 20"/>
</dbReference>
<organism evidence="1 2">
    <name type="scientific">Dallia pectoralis</name>
    <name type="common">Alaska blackfish</name>
    <dbReference type="NCBI Taxonomy" id="75939"/>
    <lineage>
        <taxon>Eukaryota</taxon>
        <taxon>Metazoa</taxon>
        <taxon>Chordata</taxon>
        <taxon>Craniata</taxon>
        <taxon>Vertebrata</taxon>
        <taxon>Euteleostomi</taxon>
        <taxon>Actinopterygii</taxon>
        <taxon>Neopterygii</taxon>
        <taxon>Teleostei</taxon>
        <taxon>Protacanthopterygii</taxon>
        <taxon>Esociformes</taxon>
        <taxon>Umbridae</taxon>
        <taxon>Dallia</taxon>
    </lineage>
</organism>
<reference evidence="1" key="1">
    <citation type="submission" date="2021-05" db="EMBL/GenBank/DDBJ databases">
        <authorList>
            <person name="Pan Q."/>
            <person name="Jouanno E."/>
            <person name="Zahm M."/>
            <person name="Klopp C."/>
            <person name="Cabau C."/>
            <person name="Louis A."/>
            <person name="Berthelot C."/>
            <person name="Parey E."/>
            <person name="Roest Crollius H."/>
            <person name="Montfort J."/>
            <person name="Robinson-Rechavi M."/>
            <person name="Bouchez O."/>
            <person name="Lampietro C."/>
            <person name="Lopez Roques C."/>
            <person name="Donnadieu C."/>
            <person name="Postlethwait J."/>
            <person name="Bobe J."/>
            <person name="Dillon D."/>
            <person name="Chandos A."/>
            <person name="von Hippel F."/>
            <person name="Guiguen Y."/>
        </authorList>
    </citation>
    <scope>NUCLEOTIDE SEQUENCE</scope>
    <source>
        <strain evidence="1">YG-Jan2019</strain>
    </source>
</reference>
<keyword evidence="2" id="KW-1185">Reference proteome</keyword>
<proteinExistence type="predicted"/>
<dbReference type="EMBL" id="CM055747">
    <property type="protein sequence ID" value="KAJ7996125.1"/>
    <property type="molecule type" value="Genomic_DNA"/>
</dbReference>